<organism evidence="1 2">
    <name type="scientific">Sediminibacterium roseum</name>
    <dbReference type="NCBI Taxonomy" id="1978412"/>
    <lineage>
        <taxon>Bacteria</taxon>
        <taxon>Pseudomonadati</taxon>
        <taxon>Bacteroidota</taxon>
        <taxon>Chitinophagia</taxon>
        <taxon>Chitinophagales</taxon>
        <taxon>Chitinophagaceae</taxon>
        <taxon>Sediminibacterium</taxon>
    </lineage>
</organism>
<gene>
    <name evidence="1" type="ORF">GWC95_01700</name>
</gene>
<accession>A0ABW9ZQR5</accession>
<evidence type="ECO:0000313" key="2">
    <source>
        <dbReference type="Proteomes" id="UP000753802"/>
    </source>
</evidence>
<dbReference type="Pfam" id="PF11751">
    <property type="entry name" value="PorP_SprF"/>
    <property type="match status" value="1"/>
</dbReference>
<comment type="caution">
    <text evidence="1">The sequence shown here is derived from an EMBL/GenBank/DDBJ whole genome shotgun (WGS) entry which is preliminary data.</text>
</comment>
<protein>
    <submittedName>
        <fullName evidence="1">Type IX secretion system membrane protein PorP/SprF</fullName>
    </submittedName>
</protein>
<dbReference type="NCBIfam" id="TIGR03519">
    <property type="entry name" value="T9SS_PorP_fam"/>
    <property type="match status" value="1"/>
</dbReference>
<sequence length="342" mass="38119">MRRILFLSLLITVFATDRSVAQDFTFSQFYEQPLLRNPALAGLFTGDLRISMAYRDQWGSVTVPFRTTSLSIEHKIPVGNNHDVLTVGSQMSMDGAGDIRLKRTQLLPAINFHKSLNEERDTYLSIAFMGGPVASQFDASQLKFGDQFLNGAYNANNASSQTITNSSYSYWDLSTGLCFSTVFNNNTKFYMAAGISHITKPTIRSSTTTQADFLAPRLMFNIGVNVKAGDNGHVIAFGDYYSQHGNRQLLGGLLYGIDVSRFDDEEPATSFYIGSFLRWNDAVIPVVKMNFDHLSIGVSYDVNISKLKTVSNWRGGLELTASYSGFLKIRNSTLDRVRCVKF</sequence>
<reference evidence="1 2" key="1">
    <citation type="submission" date="2020-01" db="EMBL/GenBank/DDBJ databases">
        <title>Genome analysis.</title>
        <authorList>
            <person name="Wu S."/>
            <person name="Wang G."/>
        </authorList>
    </citation>
    <scope>NUCLEOTIDE SEQUENCE [LARGE SCALE GENOMIC DNA]</scope>
    <source>
        <strain evidence="1 2">SYL130</strain>
    </source>
</reference>
<dbReference type="Proteomes" id="UP000753802">
    <property type="component" value="Unassembled WGS sequence"/>
</dbReference>
<proteinExistence type="predicted"/>
<dbReference type="EMBL" id="JAACJS010000002">
    <property type="protein sequence ID" value="NCI48619.1"/>
    <property type="molecule type" value="Genomic_DNA"/>
</dbReference>
<dbReference type="InterPro" id="IPR019861">
    <property type="entry name" value="PorP/SprF_Bacteroidetes"/>
</dbReference>
<dbReference type="RefSeq" id="WP_161816940.1">
    <property type="nucleotide sequence ID" value="NZ_JAACJS010000002.1"/>
</dbReference>
<name>A0ABW9ZQR5_9BACT</name>
<keyword evidence="2" id="KW-1185">Reference proteome</keyword>
<evidence type="ECO:0000313" key="1">
    <source>
        <dbReference type="EMBL" id="NCI48619.1"/>
    </source>
</evidence>